<comment type="catalytic activity">
    <reaction evidence="1">
        <text>DNA(n) + a 2'-deoxyribonucleoside 5'-triphosphate = DNA(n+1) + diphosphate</text>
        <dbReference type="Rhea" id="RHEA:22508"/>
        <dbReference type="Rhea" id="RHEA-COMP:17339"/>
        <dbReference type="Rhea" id="RHEA-COMP:17340"/>
        <dbReference type="ChEBI" id="CHEBI:33019"/>
        <dbReference type="ChEBI" id="CHEBI:61560"/>
        <dbReference type="ChEBI" id="CHEBI:173112"/>
        <dbReference type="EC" id="2.7.7.49"/>
    </reaction>
</comment>
<keyword evidence="1" id="KW-0548">Nucleotidyltransferase</keyword>
<proteinExistence type="inferred from homology"/>
<dbReference type="GO" id="GO:0007004">
    <property type="term" value="P:telomere maintenance via telomerase"/>
    <property type="evidence" value="ECO:0007669"/>
    <property type="project" value="TreeGrafter"/>
</dbReference>
<protein>
    <recommendedName>
        <fullName evidence="1">Telomerase reverse transcriptase</fullName>
        <ecNumber evidence="1">2.7.7.49</ecNumber>
    </recommendedName>
    <alternativeName>
        <fullName evidence="1">Telomerase catalytic subunit</fullName>
    </alternativeName>
</protein>
<comment type="subcellular location">
    <subcellularLocation>
        <location evidence="1">Nucleus</location>
    </subcellularLocation>
    <subcellularLocation>
        <location evidence="1">Chromosome</location>
        <location evidence="1">Telomere</location>
    </subcellularLocation>
</comment>
<accession>A0AAD6YRP1</accession>
<keyword evidence="1" id="KW-0479">Metal-binding</keyword>
<keyword evidence="1" id="KW-0158">Chromosome</keyword>
<keyword evidence="1" id="KW-0539">Nucleus</keyword>
<name>A0AAD6YRP1_9AGAR</name>
<dbReference type="PANTHER" id="PTHR12066:SF0">
    <property type="entry name" value="TELOMERASE REVERSE TRANSCRIPTASE"/>
    <property type="match status" value="1"/>
</dbReference>
<dbReference type="InterPro" id="IPR049915">
    <property type="entry name" value="TERT_TEN"/>
</dbReference>
<dbReference type="GO" id="GO:0046872">
    <property type="term" value="F:metal ion binding"/>
    <property type="evidence" value="ECO:0007669"/>
    <property type="project" value="UniProtKB-KW"/>
</dbReference>
<dbReference type="Proteomes" id="UP001219525">
    <property type="component" value="Unassembled WGS sequence"/>
</dbReference>
<dbReference type="PANTHER" id="PTHR12066">
    <property type="entry name" value="TELOMERASE REVERSE TRANSCRIPTASE"/>
    <property type="match status" value="1"/>
</dbReference>
<organism evidence="3 4">
    <name type="scientific">Mycena pura</name>
    <dbReference type="NCBI Taxonomy" id="153505"/>
    <lineage>
        <taxon>Eukaryota</taxon>
        <taxon>Fungi</taxon>
        <taxon>Dikarya</taxon>
        <taxon>Basidiomycota</taxon>
        <taxon>Agaricomycotina</taxon>
        <taxon>Agaricomycetes</taxon>
        <taxon>Agaricomycetidae</taxon>
        <taxon>Agaricales</taxon>
        <taxon>Marasmiineae</taxon>
        <taxon>Mycenaceae</taxon>
        <taxon>Mycena</taxon>
    </lineage>
</organism>
<keyword evidence="1" id="KW-0695">RNA-directed DNA polymerase</keyword>
<dbReference type="EMBL" id="JARJCW010000003">
    <property type="protein sequence ID" value="KAJ7227314.1"/>
    <property type="molecule type" value="Genomic_DNA"/>
</dbReference>
<evidence type="ECO:0000313" key="3">
    <source>
        <dbReference type="EMBL" id="KAJ7227314.1"/>
    </source>
</evidence>
<dbReference type="InterPro" id="IPR003545">
    <property type="entry name" value="Telomerase_RT"/>
</dbReference>
<dbReference type="Pfam" id="PF11474">
    <property type="entry name" value="TEN_TERT"/>
    <property type="match status" value="1"/>
</dbReference>
<feature type="non-terminal residue" evidence="3">
    <location>
        <position position="1"/>
    </location>
</feature>
<comment type="function">
    <text evidence="1">Telomerase is a ribonucleoprotein enzyme essential for the replication of chromosome termini in most eukaryotes. It elongates telomeres. It is a reverse transcriptase that adds simple sequence repeats to chromosome ends by copying a template sequence within the RNA component of the enzyme.</text>
</comment>
<dbReference type="GO" id="GO:0003720">
    <property type="term" value="F:telomerase activity"/>
    <property type="evidence" value="ECO:0007669"/>
    <property type="project" value="InterPro"/>
</dbReference>
<keyword evidence="1" id="KW-0779">Telomere</keyword>
<evidence type="ECO:0000259" key="2">
    <source>
        <dbReference type="Pfam" id="PF11474"/>
    </source>
</evidence>
<comment type="similarity">
    <text evidence="1">Belongs to the reverse transcriptase family. Telomerase subfamily.</text>
</comment>
<evidence type="ECO:0000313" key="4">
    <source>
        <dbReference type="Proteomes" id="UP001219525"/>
    </source>
</evidence>
<dbReference type="GO" id="GO:0000333">
    <property type="term" value="C:telomerase catalytic core complex"/>
    <property type="evidence" value="ECO:0007669"/>
    <property type="project" value="TreeGrafter"/>
</dbReference>
<dbReference type="AlphaFoldDB" id="A0AAD6YRP1"/>
<dbReference type="GO" id="GO:0042162">
    <property type="term" value="F:telomeric DNA binding"/>
    <property type="evidence" value="ECO:0007669"/>
    <property type="project" value="TreeGrafter"/>
</dbReference>
<evidence type="ECO:0000256" key="1">
    <source>
        <dbReference type="RuleBase" id="RU365061"/>
    </source>
</evidence>
<keyword evidence="1" id="KW-0808">Transferase</keyword>
<dbReference type="GO" id="GO:0070034">
    <property type="term" value="F:telomerase RNA binding"/>
    <property type="evidence" value="ECO:0007669"/>
    <property type="project" value="TreeGrafter"/>
</dbReference>
<reference evidence="3" key="1">
    <citation type="submission" date="2023-03" db="EMBL/GenBank/DDBJ databases">
        <title>Massive genome expansion in bonnet fungi (Mycena s.s.) driven by repeated elements and novel gene families across ecological guilds.</title>
        <authorList>
            <consortium name="Lawrence Berkeley National Laboratory"/>
            <person name="Harder C.B."/>
            <person name="Miyauchi S."/>
            <person name="Viragh M."/>
            <person name="Kuo A."/>
            <person name="Thoen E."/>
            <person name="Andreopoulos B."/>
            <person name="Lu D."/>
            <person name="Skrede I."/>
            <person name="Drula E."/>
            <person name="Henrissat B."/>
            <person name="Morin E."/>
            <person name="Kohler A."/>
            <person name="Barry K."/>
            <person name="LaButti K."/>
            <person name="Morin E."/>
            <person name="Salamov A."/>
            <person name="Lipzen A."/>
            <person name="Mereny Z."/>
            <person name="Hegedus B."/>
            <person name="Baldrian P."/>
            <person name="Stursova M."/>
            <person name="Weitz H."/>
            <person name="Taylor A."/>
            <person name="Grigoriev I.V."/>
            <person name="Nagy L.G."/>
            <person name="Martin F."/>
            <person name="Kauserud H."/>
        </authorList>
    </citation>
    <scope>NUCLEOTIDE SEQUENCE</scope>
    <source>
        <strain evidence="3">9144</strain>
    </source>
</reference>
<comment type="caution">
    <text evidence="3">The sequence shown here is derived from an EMBL/GenBank/DDBJ whole genome shotgun (WGS) entry which is preliminary data.</text>
</comment>
<dbReference type="EC" id="2.7.7.49" evidence="1"/>
<dbReference type="GO" id="GO:0000781">
    <property type="term" value="C:chromosome, telomeric region"/>
    <property type="evidence" value="ECO:0007669"/>
    <property type="project" value="UniProtKB-SubCell"/>
</dbReference>
<feature type="domain" description="Telomerase reverse transcriptase TEN" evidence="2">
    <location>
        <begin position="6"/>
        <end position="54"/>
    </location>
</feature>
<sequence>LANFHVNTNITALQAPEWETLLQRIGTDAMLHLLTDTSVFVALPNDCFCQLVGEPMMYVRLDNLQLFAAEKLPPKRGSKRALPFSEHGLRGPTKRLKVNSKGFSAALPGNKTHEYVYCTVIYTFS</sequence>
<keyword evidence="1" id="KW-0460">Magnesium</keyword>
<keyword evidence="4" id="KW-1185">Reference proteome</keyword>
<gene>
    <name evidence="3" type="ORF">GGX14DRAFT_347941</name>
</gene>